<evidence type="ECO:0000313" key="2">
    <source>
        <dbReference type="Proteomes" id="UP000663828"/>
    </source>
</evidence>
<organism evidence="1 2">
    <name type="scientific">Adineta ricciae</name>
    <name type="common">Rotifer</name>
    <dbReference type="NCBI Taxonomy" id="249248"/>
    <lineage>
        <taxon>Eukaryota</taxon>
        <taxon>Metazoa</taxon>
        <taxon>Spiralia</taxon>
        <taxon>Gnathifera</taxon>
        <taxon>Rotifera</taxon>
        <taxon>Eurotatoria</taxon>
        <taxon>Bdelloidea</taxon>
        <taxon>Adinetida</taxon>
        <taxon>Adinetidae</taxon>
        <taxon>Adineta</taxon>
    </lineage>
</organism>
<reference evidence="1" key="1">
    <citation type="submission" date="2021-02" db="EMBL/GenBank/DDBJ databases">
        <authorList>
            <person name="Nowell W R."/>
        </authorList>
    </citation>
    <scope>NUCLEOTIDE SEQUENCE</scope>
</reference>
<keyword evidence="2" id="KW-1185">Reference proteome</keyword>
<dbReference type="Proteomes" id="UP000663828">
    <property type="component" value="Unassembled WGS sequence"/>
</dbReference>
<dbReference type="AlphaFoldDB" id="A0A816B8Z9"/>
<accession>A0A816B8Z9</accession>
<protein>
    <submittedName>
        <fullName evidence="1">Uncharacterized protein</fullName>
    </submittedName>
</protein>
<comment type="caution">
    <text evidence="1">The sequence shown here is derived from an EMBL/GenBank/DDBJ whole genome shotgun (WGS) entry which is preliminary data.</text>
</comment>
<sequence>MGDDNIANMLLLYNGQIRETINTLCKHYHDKVQTMVLMKQLEMNLLTMSDNHSSIITDIQAVTKDLLRINKSIGQSFELIQELYAEYDIKMKNFE</sequence>
<evidence type="ECO:0000313" key="1">
    <source>
        <dbReference type="EMBL" id="CAF1604638.1"/>
    </source>
</evidence>
<gene>
    <name evidence="1" type="ORF">XAT740_LOCUS48131</name>
</gene>
<dbReference type="EMBL" id="CAJNOR010006841">
    <property type="protein sequence ID" value="CAF1604638.1"/>
    <property type="molecule type" value="Genomic_DNA"/>
</dbReference>
<name>A0A816B8Z9_ADIRI</name>
<proteinExistence type="predicted"/>